<dbReference type="Pfam" id="PF04434">
    <property type="entry name" value="SWIM"/>
    <property type="match status" value="1"/>
</dbReference>
<keyword evidence="3" id="KW-0862">Zinc</keyword>
<accession>A0A8T0Q1V8</accession>
<dbReference type="Pfam" id="PF03101">
    <property type="entry name" value="FAR1"/>
    <property type="match status" value="1"/>
</dbReference>
<dbReference type="AlphaFoldDB" id="A0A8T0Q1V8"/>
<keyword evidence="7" id="KW-1185">Reference proteome</keyword>
<organism evidence="6 7">
    <name type="scientific">Panicum virgatum</name>
    <name type="common">Blackwell switchgrass</name>
    <dbReference type="NCBI Taxonomy" id="38727"/>
    <lineage>
        <taxon>Eukaryota</taxon>
        <taxon>Viridiplantae</taxon>
        <taxon>Streptophyta</taxon>
        <taxon>Embryophyta</taxon>
        <taxon>Tracheophyta</taxon>
        <taxon>Spermatophyta</taxon>
        <taxon>Magnoliopsida</taxon>
        <taxon>Liliopsida</taxon>
        <taxon>Poales</taxon>
        <taxon>Poaceae</taxon>
        <taxon>PACMAD clade</taxon>
        <taxon>Panicoideae</taxon>
        <taxon>Panicodae</taxon>
        <taxon>Paniceae</taxon>
        <taxon>Panicinae</taxon>
        <taxon>Panicum</taxon>
        <taxon>Panicum sect. Hiantes</taxon>
    </lineage>
</organism>
<dbReference type="PANTHER" id="PTHR47718:SF4">
    <property type="entry name" value="PROTEIN FAR1-RELATED SEQUENCE"/>
    <property type="match status" value="1"/>
</dbReference>
<keyword evidence="1" id="KW-0479">Metal-binding</keyword>
<dbReference type="PROSITE" id="PS50966">
    <property type="entry name" value="ZF_SWIM"/>
    <property type="match status" value="1"/>
</dbReference>
<dbReference type="SMART" id="SM00575">
    <property type="entry name" value="ZnF_PMZ"/>
    <property type="match status" value="1"/>
</dbReference>
<evidence type="ECO:0000313" key="6">
    <source>
        <dbReference type="EMBL" id="KAG2565116.1"/>
    </source>
</evidence>
<dbReference type="PANTHER" id="PTHR47718">
    <property type="entry name" value="OS01G0519700 PROTEIN"/>
    <property type="match status" value="1"/>
</dbReference>
<evidence type="ECO:0000313" key="7">
    <source>
        <dbReference type="Proteomes" id="UP000823388"/>
    </source>
</evidence>
<dbReference type="EMBL" id="CM029050">
    <property type="protein sequence ID" value="KAG2565116.1"/>
    <property type="molecule type" value="Genomic_DNA"/>
</dbReference>
<feature type="domain" description="SWIM-type" evidence="5">
    <location>
        <begin position="562"/>
        <end position="598"/>
    </location>
</feature>
<proteinExistence type="predicted"/>
<dbReference type="Pfam" id="PF10551">
    <property type="entry name" value="MULE"/>
    <property type="match status" value="1"/>
</dbReference>
<keyword evidence="2 4" id="KW-0863">Zinc-finger</keyword>
<evidence type="ECO:0000256" key="1">
    <source>
        <dbReference type="ARBA" id="ARBA00022723"/>
    </source>
</evidence>
<name>A0A8T0Q1V8_PANVG</name>
<protein>
    <recommendedName>
        <fullName evidence="5">SWIM-type domain-containing protein</fullName>
    </recommendedName>
</protein>
<reference evidence="6" key="1">
    <citation type="submission" date="2020-05" db="EMBL/GenBank/DDBJ databases">
        <title>WGS assembly of Panicum virgatum.</title>
        <authorList>
            <person name="Lovell J.T."/>
            <person name="Jenkins J."/>
            <person name="Shu S."/>
            <person name="Juenger T.E."/>
            <person name="Schmutz J."/>
        </authorList>
    </citation>
    <scope>NUCLEOTIDE SEQUENCE</scope>
    <source>
        <strain evidence="6">AP13</strain>
    </source>
</reference>
<dbReference type="GO" id="GO:0008270">
    <property type="term" value="F:zinc ion binding"/>
    <property type="evidence" value="ECO:0007669"/>
    <property type="project" value="UniProtKB-KW"/>
</dbReference>
<evidence type="ECO:0000256" key="4">
    <source>
        <dbReference type="PROSITE-ProRule" id="PRU00325"/>
    </source>
</evidence>
<evidence type="ECO:0000256" key="2">
    <source>
        <dbReference type="ARBA" id="ARBA00022771"/>
    </source>
</evidence>
<sequence>MQEHDFLAAPSDLELQQVSGAAFPPMCVAGGAGAHVSSSNLTLPVISNEALHLPSNSAPPKLATQQLNNSASKVLPAESGGVTVPTAETTTDGVDVEDGVEVLSTPQELFVGMSFNTSDAAKDYYNSYARHTGFSIRIDTSRESKKDNEKIKYIYVCQKAGVNKKEKVADDGPITEKKIVRQRRRDYIDRTHCPARMIVRKTSPGHWEVVNFEREQNHERLRNLSLTKYLKSHRDIPAEEKEFINYTLDEFDRVENLFWVDGAARRTYELYSDCLSFDTTYLTNAYNMPCAPFIGIDRNGITIQLGCGFLRNEKTEGFVWLFTEFKKAMDGKDPANIITDQDIAMKAAIAEVFVSSVHRNCRWHIMENARKTMGAFLDSKGDGKQELADDFTDCIDNSFTSAEFEQKWQAFLDKYELNNDERFQHLYDMRHCWIPAYFMHCFFPFLQTTARSEGFNAVLKRYVNPKNSILNFVQQYKKIQQRIFSKQDLQETATATKVPRYLTGHPMVHHMKKAYTRRLFNVFQHELQLSSSYYVVRVEGDDLIDVVPYRRCPDLLYGTRTFRVTSSRVEGLYSCTCCKFERHGVLCCHILKVFDTLAVREVPDRYILPRWSVEPVVDSGVEVAANEPLQEAQITDHGKHVIRYSRMCTNFNKIVRPFMADDEGYGIVSK</sequence>
<dbReference type="InterPro" id="IPR007527">
    <property type="entry name" value="Znf_SWIM"/>
</dbReference>
<dbReference type="Proteomes" id="UP000823388">
    <property type="component" value="Chromosome 7N"/>
</dbReference>
<dbReference type="InterPro" id="IPR006564">
    <property type="entry name" value="Znf_PMZ"/>
</dbReference>
<evidence type="ECO:0000259" key="5">
    <source>
        <dbReference type="PROSITE" id="PS50966"/>
    </source>
</evidence>
<evidence type="ECO:0000256" key="3">
    <source>
        <dbReference type="ARBA" id="ARBA00022833"/>
    </source>
</evidence>
<dbReference type="InterPro" id="IPR004330">
    <property type="entry name" value="FAR1_DNA_bnd_dom"/>
</dbReference>
<comment type="caution">
    <text evidence="6">The sequence shown here is derived from an EMBL/GenBank/DDBJ whole genome shotgun (WGS) entry which is preliminary data.</text>
</comment>
<dbReference type="InterPro" id="IPR018289">
    <property type="entry name" value="MULE_transposase_dom"/>
</dbReference>
<gene>
    <name evidence="6" type="ORF">PVAP13_7NG097778</name>
</gene>